<protein>
    <submittedName>
        <fullName evidence="2">Uncharacterized protein</fullName>
    </submittedName>
</protein>
<reference evidence="2" key="1">
    <citation type="submission" date="2022-02" db="EMBL/GenBank/DDBJ databases">
        <title>Coral-associated bacteria.</title>
        <authorList>
            <person name="Tang K."/>
            <person name="Wang X."/>
        </authorList>
    </citation>
    <scope>NUCLEOTIDE SEQUENCE</scope>
    <source>
        <strain evidence="2">SCSIO 43006</strain>
    </source>
</reference>
<feature type="compositionally biased region" description="Polar residues" evidence="1">
    <location>
        <begin position="32"/>
        <end position="46"/>
    </location>
</feature>
<evidence type="ECO:0000313" key="2">
    <source>
        <dbReference type="EMBL" id="USD19809.1"/>
    </source>
</evidence>
<dbReference type="RefSeq" id="WP_252081903.1">
    <property type="nucleotide sequence ID" value="NZ_CP092418.1"/>
</dbReference>
<dbReference type="EMBL" id="CP092418">
    <property type="protein sequence ID" value="USD19809.1"/>
    <property type="molecule type" value="Genomic_DNA"/>
</dbReference>
<accession>A0ABY4VCW1</accession>
<evidence type="ECO:0000313" key="3">
    <source>
        <dbReference type="Proteomes" id="UP001055658"/>
    </source>
</evidence>
<keyword evidence="3" id="KW-1185">Reference proteome</keyword>
<evidence type="ECO:0000256" key="1">
    <source>
        <dbReference type="SAM" id="MobiDB-lite"/>
    </source>
</evidence>
<feature type="region of interest" description="Disordered" evidence="1">
    <location>
        <begin position="32"/>
        <end position="55"/>
    </location>
</feature>
<organism evidence="2 3">
    <name type="scientific">Microbulbifer variabilis</name>
    <dbReference type="NCBI Taxonomy" id="266805"/>
    <lineage>
        <taxon>Bacteria</taxon>
        <taxon>Pseudomonadati</taxon>
        <taxon>Pseudomonadota</taxon>
        <taxon>Gammaproteobacteria</taxon>
        <taxon>Cellvibrionales</taxon>
        <taxon>Microbulbiferaceae</taxon>
        <taxon>Microbulbifer</taxon>
    </lineage>
</organism>
<sequence length="55" mass="6145">MSRWKSMALAAIAQALTFGSGERSPVGLNLQANYRHSSKPNTLSQQARRKRAKWS</sequence>
<name>A0ABY4VCW1_9GAMM</name>
<dbReference type="Proteomes" id="UP001055658">
    <property type="component" value="Chromosome"/>
</dbReference>
<gene>
    <name evidence="2" type="ORF">MJO52_12030</name>
</gene>
<proteinExistence type="predicted"/>